<dbReference type="InterPro" id="IPR007730">
    <property type="entry name" value="SPOR-like_dom"/>
</dbReference>
<keyword evidence="4" id="KW-1185">Reference proteome</keyword>
<feature type="compositionally biased region" description="Pro residues" evidence="1">
    <location>
        <begin position="55"/>
        <end position="64"/>
    </location>
</feature>
<feature type="non-terminal residue" evidence="3">
    <location>
        <position position="1"/>
    </location>
</feature>
<dbReference type="InterPro" id="IPR036680">
    <property type="entry name" value="SPOR-like_sf"/>
</dbReference>
<dbReference type="Gene3D" id="3.30.70.1070">
    <property type="entry name" value="Sporulation related repeat"/>
    <property type="match status" value="1"/>
</dbReference>
<feature type="region of interest" description="Disordered" evidence="1">
    <location>
        <begin position="1"/>
        <end position="126"/>
    </location>
</feature>
<evidence type="ECO:0000313" key="3">
    <source>
        <dbReference type="EMBL" id="MCJ2184543.1"/>
    </source>
</evidence>
<proteinExistence type="predicted"/>
<reference evidence="3" key="1">
    <citation type="submission" date="2022-03" db="EMBL/GenBank/DDBJ databases">
        <title>Identification of a novel bacterium isolated from mangrove sediments.</title>
        <authorList>
            <person name="Pan X."/>
        </authorList>
    </citation>
    <scope>NUCLEOTIDE SEQUENCE</scope>
    <source>
        <strain evidence="3">B1949</strain>
    </source>
</reference>
<evidence type="ECO:0000313" key="4">
    <source>
        <dbReference type="Proteomes" id="UP001162881"/>
    </source>
</evidence>
<organism evidence="3 4">
    <name type="scientific">Novosphingobium organovorum</name>
    <dbReference type="NCBI Taxonomy" id="2930092"/>
    <lineage>
        <taxon>Bacteria</taxon>
        <taxon>Pseudomonadati</taxon>
        <taxon>Pseudomonadota</taxon>
        <taxon>Alphaproteobacteria</taxon>
        <taxon>Sphingomonadales</taxon>
        <taxon>Sphingomonadaceae</taxon>
        <taxon>Novosphingobium</taxon>
    </lineage>
</organism>
<feature type="compositionally biased region" description="Low complexity" evidence="1">
    <location>
        <begin position="89"/>
        <end position="104"/>
    </location>
</feature>
<protein>
    <submittedName>
        <fullName evidence="3">SPOR domain-containing protein</fullName>
    </submittedName>
</protein>
<dbReference type="PROSITE" id="PS51724">
    <property type="entry name" value="SPOR"/>
    <property type="match status" value="1"/>
</dbReference>
<sequence length="199" mass="20099">APSPSPTPVRAGTLVRTDPDALPATLAEAETRARDANPAQAGADYTRAATSPPASAAPPAPAPAPTLARAEQIARGSNPAQAGADYTRKAPTTPAPSTTSATPPSSKPAPRPSATRSAPAPTAGGPWQLQLGAFGIAANAQGLWQKVHARPEIAGHGRKLEPAGRLTKLLVTGYASKQDAETACSRLRAGGFDCLAVHD</sequence>
<dbReference type="Proteomes" id="UP001162881">
    <property type="component" value="Unassembled WGS sequence"/>
</dbReference>
<comment type="caution">
    <text evidence="3">The sequence shown here is derived from an EMBL/GenBank/DDBJ whole genome shotgun (WGS) entry which is preliminary data.</text>
</comment>
<dbReference type="RefSeq" id="WP_244023476.1">
    <property type="nucleotide sequence ID" value="NZ_JALHLF010000112.1"/>
</dbReference>
<accession>A0ABT0BHJ4</accession>
<feature type="compositionally biased region" description="Low complexity" evidence="1">
    <location>
        <begin position="112"/>
        <end position="123"/>
    </location>
</feature>
<evidence type="ECO:0000259" key="2">
    <source>
        <dbReference type="PROSITE" id="PS51724"/>
    </source>
</evidence>
<dbReference type="EMBL" id="JALHLF010000112">
    <property type="protein sequence ID" value="MCJ2184543.1"/>
    <property type="molecule type" value="Genomic_DNA"/>
</dbReference>
<feature type="domain" description="SPOR" evidence="2">
    <location>
        <begin position="121"/>
        <end position="199"/>
    </location>
</feature>
<name>A0ABT0BHJ4_9SPHN</name>
<evidence type="ECO:0000256" key="1">
    <source>
        <dbReference type="SAM" id="MobiDB-lite"/>
    </source>
</evidence>
<gene>
    <name evidence="3" type="ORF">MTR62_17870</name>
</gene>
<dbReference type="Pfam" id="PF05036">
    <property type="entry name" value="SPOR"/>
    <property type="match status" value="1"/>
</dbReference>
<dbReference type="SUPFAM" id="SSF110997">
    <property type="entry name" value="Sporulation related repeat"/>
    <property type="match status" value="1"/>
</dbReference>